<feature type="domain" description="SEA" evidence="14">
    <location>
        <begin position="23"/>
        <end position="138"/>
    </location>
</feature>
<feature type="transmembrane region" description="Helical" evidence="13">
    <location>
        <begin position="147"/>
        <end position="173"/>
    </location>
</feature>
<evidence type="ECO:0000256" key="9">
    <source>
        <dbReference type="ARBA" id="ARBA00023139"/>
    </source>
</evidence>
<keyword evidence="16" id="KW-1185">Reference proteome</keyword>
<keyword evidence="7" id="KW-0597">Phosphoprotein</keyword>
<evidence type="ECO:0000256" key="8">
    <source>
        <dbReference type="ARBA" id="ARBA00022813"/>
    </source>
</evidence>
<keyword evidence="9" id="KW-0564">Palmitate</keyword>
<keyword evidence="13" id="KW-0812">Transmembrane</keyword>
<evidence type="ECO:0000256" key="1">
    <source>
        <dbReference type="ARBA" id="ARBA00004123"/>
    </source>
</evidence>
<evidence type="ECO:0000256" key="12">
    <source>
        <dbReference type="SAM" id="MobiDB-lite"/>
    </source>
</evidence>
<comment type="caution">
    <text evidence="15">The sequence shown here is derived from an EMBL/GenBank/DDBJ whole genome shotgun (WGS) entry which is preliminary data.</text>
</comment>
<evidence type="ECO:0000313" key="15">
    <source>
        <dbReference type="EMBL" id="KAG9470717.1"/>
    </source>
</evidence>
<evidence type="ECO:0000256" key="10">
    <source>
        <dbReference type="ARBA" id="ARBA00023242"/>
    </source>
</evidence>
<dbReference type="AlphaFoldDB" id="A0A8J6EJV8"/>
<name>A0A8J6EJV8_ELECQ</name>
<keyword evidence="10" id="KW-0539">Nucleus</keyword>
<accession>A0A8J6EJV8</accession>
<keyword evidence="11" id="KW-0449">Lipoprotein</keyword>
<protein>
    <recommendedName>
        <fullName evidence="4">Mucin-1</fullName>
    </recommendedName>
</protein>
<dbReference type="InterPro" id="IPR036364">
    <property type="entry name" value="SEA_dom_sf"/>
</dbReference>
<keyword evidence="13" id="KW-1133">Transmembrane helix</keyword>
<dbReference type="Gene3D" id="3.30.70.960">
    <property type="entry name" value="SEA domain"/>
    <property type="match status" value="1"/>
</dbReference>
<evidence type="ECO:0000256" key="5">
    <source>
        <dbReference type="ARBA" id="ARBA00022475"/>
    </source>
</evidence>
<organism evidence="15 16">
    <name type="scientific">Eleutherodactylus coqui</name>
    <name type="common">Puerto Rican coqui</name>
    <dbReference type="NCBI Taxonomy" id="57060"/>
    <lineage>
        <taxon>Eukaryota</taxon>
        <taxon>Metazoa</taxon>
        <taxon>Chordata</taxon>
        <taxon>Craniata</taxon>
        <taxon>Vertebrata</taxon>
        <taxon>Euteleostomi</taxon>
        <taxon>Amphibia</taxon>
        <taxon>Batrachia</taxon>
        <taxon>Anura</taxon>
        <taxon>Neobatrachia</taxon>
        <taxon>Hyloidea</taxon>
        <taxon>Eleutherodactylidae</taxon>
        <taxon>Eleutherodactylinae</taxon>
        <taxon>Eleutherodactylus</taxon>
        <taxon>Eleutherodactylus</taxon>
    </lineage>
</organism>
<comment type="subcellular location">
    <subcellularLocation>
        <location evidence="2">Apical cell membrane</location>
        <topology evidence="2">Single-pass type I membrane protein</topology>
    </subcellularLocation>
    <subcellularLocation>
        <location evidence="3">Cytoplasm</location>
    </subcellularLocation>
    <subcellularLocation>
        <location evidence="1">Nucleus</location>
    </subcellularLocation>
</comment>
<dbReference type="OrthoDB" id="9909831at2759"/>
<dbReference type="Proteomes" id="UP000770717">
    <property type="component" value="Unassembled WGS sequence"/>
</dbReference>
<dbReference type="GO" id="GO:0005737">
    <property type="term" value="C:cytoplasm"/>
    <property type="evidence" value="ECO:0007669"/>
    <property type="project" value="UniProtKB-SubCell"/>
</dbReference>
<dbReference type="InterPro" id="IPR000082">
    <property type="entry name" value="SEA_dom"/>
</dbReference>
<feature type="region of interest" description="Disordered" evidence="12">
    <location>
        <begin position="211"/>
        <end position="235"/>
    </location>
</feature>
<keyword evidence="6" id="KW-0963">Cytoplasm</keyword>
<dbReference type="EMBL" id="WNTK01000232">
    <property type="protein sequence ID" value="KAG9470717.1"/>
    <property type="molecule type" value="Genomic_DNA"/>
</dbReference>
<evidence type="ECO:0000256" key="7">
    <source>
        <dbReference type="ARBA" id="ARBA00022553"/>
    </source>
</evidence>
<dbReference type="PROSITE" id="PS50024">
    <property type="entry name" value="SEA"/>
    <property type="match status" value="1"/>
</dbReference>
<keyword evidence="5" id="KW-1003">Cell membrane</keyword>
<evidence type="ECO:0000256" key="2">
    <source>
        <dbReference type="ARBA" id="ARBA00004247"/>
    </source>
</evidence>
<gene>
    <name evidence="15" type="ORF">GDO78_016933</name>
</gene>
<feature type="compositionally biased region" description="Polar residues" evidence="12">
    <location>
        <begin position="212"/>
        <end position="235"/>
    </location>
</feature>
<reference evidence="15" key="1">
    <citation type="thesis" date="2020" institute="ProQuest LLC" country="789 East Eisenhower Parkway, Ann Arbor, MI, USA">
        <title>Comparative Genomics and Chromosome Evolution.</title>
        <authorList>
            <person name="Mudd A.B."/>
        </authorList>
    </citation>
    <scope>NUCLEOTIDE SEQUENCE</scope>
    <source>
        <strain evidence="15">HN-11 Male</strain>
        <tissue evidence="15">Kidney and liver</tissue>
    </source>
</reference>
<evidence type="ECO:0000259" key="14">
    <source>
        <dbReference type="PROSITE" id="PS50024"/>
    </source>
</evidence>
<evidence type="ECO:0000256" key="3">
    <source>
        <dbReference type="ARBA" id="ARBA00004496"/>
    </source>
</evidence>
<keyword evidence="13" id="KW-0472">Membrane</keyword>
<dbReference type="PANTHER" id="PTHR10006">
    <property type="entry name" value="MUCIN-1-RELATED"/>
    <property type="match status" value="1"/>
</dbReference>
<sequence>MTTAGSSVTVPSATLPPFTTQPAATSVYIQMRITSAVFSVLLTDPSTQTFQNLEKQIKKMFSDVYNCSNCPTSKTYIGVYILSFSSGSVIANTLAEFKASETVENAKAVLDKALASSSGKLSGLEIGDVRVSSTPIPDSSPAAVPGWGIALLVLVSLILLLAIIFLVVMFVLLCRRRSRGYMDVFATRGSYHSMNDYTAYQTHGRYVAPSKYESSGNGMKNQHSYSNQGLETNDL</sequence>
<proteinExistence type="predicted"/>
<keyword evidence="8" id="KW-0068">Autocatalytic cleavage</keyword>
<evidence type="ECO:0000256" key="13">
    <source>
        <dbReference type="SAM" id="Phobius"/>
    </source>
</evidence>
<dbReference type="GO" id="GO:0016324">
    <property type="term" value="C:apical plasma membrane"/>
    <property type="evidence" value="ECO:0007669"/>
    <property type="project" value="UniProtKB-SubCell"/>
</dbReference>
<dbReference type="GO" id="GO:0005634">
    <property type="term" value="C:nucleus"/>
    <property type="evidence" value="ECO:0007669"/>
    <property type="project" value="UniProtKB-SubCell"/>
</dbReference>
<evidence type="ECO:0000256" key="4">
    <source>
        <dbReference type="ARBA" id="ARBA00014269"/>
    </source>
</evidence>
<dbReference type="SUPFAM" id="SSF82671">
    <property type="entry name" value="SEA domain"/>
    <property type="match status" value="1"/>
</dbReference>
<evidence type="ECO:0000256" key="6">
    <source>
        <dbReference type="ARBA" id="ARBA00022490"/>
    </source>
</evidence>
<evidence type="ECO:0000256" key="11">
    <source>
        <dbReference type="ARBA" id="ARBA00023288"/>
    </source>
</evidence>
<dbReference type="PANTHER" id="PTHR10006:SF19">
    <property type="entry name" value="MUCIN-1"/>
    <property type="match status" value="1"/>
</dbReference>
<dbReference type="Pfam" id="PF01390">
    <property type="entry name" value="SEA"/>
    <property type="match status" value="1"/>
</dbReference>
<evidence type="ECO:0000313" key="16">
    <source>
        <dbReference type="Proteomes" id="UP000770717"/>
    </source>
</evidence>